<name>A0AAU9IFS5_9CILI</name>
<dbReference type="PANTHER" id="PTHR24114:SF2">
    <property type="entry name" value="F-BOX DOMAIN-CONTAINING PROTEIN-RELATED"/>
    <property type="match status" value="1"/>
</dbReference>
<dbReference type="InterPro" id="IPR001611">
    <property type="entry name" value="Leu-rich_rpt"/>
</dbReference>
<reference evidence="1" key="1">
    <citation type="submission" date="2021-09" db="EMBL/GenBank/DDBJ databases">
        <authorList>
            <consortium name="AG Swart"/>
            <person name="Singh M."/>
            <person name="Singh A."/>
            <person name="Seah K."/>
            <person name="Emmerich C."/>
        </authorList>
    </citation>
    <scope>NUCLEOTIDE SEQUENCE</scope>
    <source>
        <strain evidence="1">ATCC30299</strain>
    </source>
</reference>
<evidence type="ECO:0000313" key="2">
    <source>
        <dbReference type="Proteomes" id="UP001162131"/>
    </source>
</evidence>
<sequence>MATERNSPLYLRNEHTHIISPILETKDNIHLPEIKSPGIQPSFITQNDESWQSGKKDAISLQRKIDFFLTEIEDRLESIRKSPHKDNSLYSNPSPTNFSDISLRHISVTPTLKNPPISPLKIQGKILRKVKEKIEKKKSIENLMRSTNEFTQDTEKNEGLIEDLRKELQNTKTPLIESLYSEIQSKENAYDAYRKYGRSKNEYDEDSSLSVFSKKCTEEQIPPLPVLAHAKEHSLILNRYKMNDQLCRAISDSIKTMKNLMQIHLDECGISDQGGANLLKGISTNTNIQSLYYTRNEIGSNFAKELNKMIASAQITEINLNACRFTPMNVVEALKALPLSRTLRKLYISDLGLNNLAMDQVCRVLRKNILTELDLSWNQISSESTKKFLAYLRKNRSLKFLDYSWNNLSSPDSELSIYISQIFSRHPGLLHLNISHTKITDTDAGIIINGLKQSNTLIGLHLTGNKISRKMLNSMILHLGAQETVGMKANSALSVPHPMKFLKRNDYTVDQSTKINLRLRDRMGRSLITHKDNLLNIESPTKDADKRLFGHSNELIFSRMLGKREVKGSSQWILSPHCWICERWVIYDLKISLEKVKNVENINNFNWKKIREICKICLKASFNDWKEIPLELVDETLGKYEISLLLPPGKHYLWFILDGNDVCVTKELSKRTWEGASVNEINIPLRSYELSVSEAENIQVGRVFDKNKSVFRNYIDDTDQTRKIMFDYDSKYYKLPRVIRDTKQLDDVYSVLLANFGEIKEIFLYLSASSNYPSIGWLDFSDFCDQCDMHDKKFLNKAAVDRIFIAVNVELEEKLDDNPDKELCRYEFYEIIVRLALCKYQDLPLTPAQMTEKLLNDHIFKYAMTAKAAKFRKEKLYNLEVNDILEANLSNLQNIFTKYRERLGRWLSFKSIRALVDKAKIIINDDELIKVYAFSKMSILNEMDSDGAHYKMQFVEFLDFLGRLSDLVCNEDIPIYSKLDLILEKILVSNGLRKAKKIQENESGSEIDDD</sequence>
<dbReference type="InterPro" id="IPR014756">
    <property type="entry name" value="Ig_E-set"/>
</dbReference>
<dbReference type="SUPFAM" id="SSF81296">
    <property type="entry name" value="E set domains"/>
    <property type="match status" value="1"/>
</dbReference>
<dbReference type="Proteomes" id="UP001162131">
    <property type="component" value="Unassembled WGS sequence"/>
</dbReference>
<protein>
    <recommendedName>
        <fullName evidence="3">RNI-like protein</fullName>
    </recommendedName>
</protein>
<keyword evidence="2" id="KW-1185">Reference proteome</keyword>
<dbReference type="InterPro" id="IPR013783">
    <property type="entry name" value="Ig-like_fold"/>
</dbReference>
<dbReference type="Pfam" id="PF13516">
    <property type="entry name" value="LRR_6"/>
    <property type="match status" value="1"/>
</dbReference>
<dbReference type="CDD" id="cd02859">
    <property type="entry name" value="E_set_AMPKbeta_like_N"/>
    <property type="match status" value="1"/>
</dbReference>
<proteinExistence type="predicted"/>
<comment type="caution">
    <text evidence="1">The sequence shown here is derived from an EMBL/GenBank/DDBJ whole genome shotgun (WGS) entry which is preliminary data.</text>
</comment>
<dbReference type="EMBL" id="CAJZBQ010000011">
    <property type="protein sequence ID" value="CAG9314269.1"/>
    <property type="molecule type" value="Genomic_DNA"/>
</dbReference>
<dbReference type="PANTHER" id="PTHR24114">
    <property type="entry name" value="LEUCINE RICH REPEAT FAMILY PROTEIN"/>
    <property type="match status" value="1"/>
</dbReference>
<dbReference type="PROSITE" id="PS51450">
    <property type="entry name" value="LRR"/>
    <property type="match status" value="1"/>
</dbReference>
<dbReference type="InterPro" id="IPR052394">
    <property type="entry name" value="LRR-containing"/>
</dbReference>
<evidence type="ECO:0000313" key="1">
    <source>
        <dbReference type="EMBL" id="CAG9314269.1"/>
    </source>
</evidence>
<dbReference type="AlphaFoldDB" id="A0AAU9IFS5"/>
<dbReference type="Gene3D" id="3.80.10.10">
    <property type="entry name" value="Ribonuclease Inhibitor"/>
    <property type="match status" value="2"/>
</dbReference>
<evidence type="ECO:0008006" key="3">
    <source>
        <dbReference type="Google" id="ProtNLM"/>
    </source>
</evidence>
<dbReference type="Gene3D" id="2.60.40.10">
    <property type="entry name" value="Immunoglobulins"/>
    <property type="match status" value="1"/>
</dbReference>
<gene>
    <name evidence="1" type="ORF">BSTOLATCC_MIC10064</name>
</gene>
<organism evidence="1 2">
    <name type="scientific">Blepharisma stoltei</name>
    <dbReference type="NCBI Taxonomy" id="1481888"/>
    <lineage>
        <taxon>Eukaryota</taxon>
        <taxon>Sar</taxon>
        <taxon>Alveolata</taxon>
        <taxon>Ciliophora</taxon>
        <taxon>Postciliodesmatophora</taxon>
        <taxon>Heterotrichea</taxon>
        <taxon>Heterotrichida</taxon>
        <taxon>Blepharismidae</taxon>
        <taxon>Blepharisma</taxon>
    </lineage>
</organism>
<dbReference type="InterPro" id="IPR032675">
    <property type="entry name" value="LRR_dom_sf"/>
</dbReference>
<dbReference type="SUPFAM" id="SSF52047">
    <property type="entry name" value="RNI-like"/>
    <property type="match status" value="1"/>
</dbReference>
<accession>A0AAU9IFS5</accession>